<name>A0A7C9JTU3_9GAMM</name>
<evidence type="ECO:0000313" key="3">
    <source>
        <dbReference type="Proteomes" id="UP000480312"/>
    </source>
</evidence>
<dbReference type="Pfam" id="PF21784">
    <property type="entry name" value="Bflower"/>
    <property type="match status" value="1"/>
</dbReference>
<reference evidence="2 3" key="1">
    <citation type="submission" date="2020-01" db="EMBL/GenBank/DDBJ databases">
        <title>Whole genome sequencing of Halomonas alkaliphila strain LS44.</title>
        <authorList>
            <person name="Kumar S."/>
            <person name="Paul D."/>
            <person name="Shouche Y."/>
            <person name="Suryavanshi M.V."/>
        </authorList>
    </citation>
    <scope>NUCLEOTIDE SEQUENCE [LARGE SCALE GENOMIC DNA]</scope>
    <source>
        <strain evidence="2 3">LS44</strain>
    </source>
</reference>
<organism evidence="2 3">
    <name type="scientific">Vreelandella alkaliphila</name>
    <dbReference type="NCBI Taxonomy" id="272774"/>
    <lineage>
        <taxon>Bacteria</taxon>
        <taxon>Pseudomonadati</taxon>
        <taxon>Pseudomonadota</taxon>
        <taxon>Gammaproteobacteria</taxon>
        <taxon>Oceanospirillales</taxon>
        <taxon>Halomonadaceae</taxon>
        <taxon>Vreelandella</taxon>
    </lineage>
</organism>
<gene>
    <name evidence="2" type="ORF">GPL32_13000</name>
</gene>
<evidence type="ECO:0000259" key="1">
    <source>
        <dbReference type="Pfam" id="PF21784"/>
    </source>
</evidence>
<evidence type="ECO:0000313" key="2">
    <source>
        <dbReference type="EMBL" id="NDL71420.1"/>
    </source>
</evidence>
<accession>A0A7C9JTU3</accession>
<dbReference type="Proteomes" id="UP000480312">
    <property type="component" value="Unassembled WGS sequence"/>
</dbReference>
<dbReference type="RefSeq" id="WP_162219281.1">
    <property type="nucleotide sequence ID" value="NZ_JAAEHK010000018.1"/>
</dbReference>
<dbReference type="EMBL" id="JAAEHK010000018">
    <property type="protein sequence ID" value="NDL71420.1"/>
    <property type="molecule type" value="Genomic_DNA"/>
</dbReference>
<sequence length="119" mass="13110">MALNFYDANGRAYAYSDNGESIYTFGGRPIAYLDGDSVYSYSGAHIGYFRNGFVRDDIGGVVLFTDGASGGPIKPIKQIKPIKGIKQIKPIKGIKAIKPIRPIDSLGWSQYNPEDLFER</sequence>
<dbReference type="AlphaFoldDB" id="A0A7C9JTU3"/>
<protein>
    <recommendedName>
        <fullName evidence="1">4-fold beta flower domain-containing protein</fullName>
    </recommendedName>
</protein>
<dbReference type="OrthoDB" id="7068845at2"/>
<dbReference type="InterPro" id="IPR048911">
    <property type="entry name" value="Bflower"/>
</dbReference>
<comment type="caution">
    <text evidence="2">The sequence shown here is derived from an EMBL/GenBank/DDBJ whole genome shotgun (WGS) entry which is preliminary data.</text>
</comment>
<feature type="domain" description="4-fold beta flower" evidence="1">
    <location>
        <begin position="5"/>
        <end position="116"/>
    </location>
</feature>
<proteinExistence type="predicted"/>